<dbReference type="Proteomes" id="UP000198407">
    <property type="component" value="Unassembled WGS sequence"/>
</dbReference>
<dbReference type="OrthoDB" id="8527218at2"/>
<protein>
    <submittedName>
        <fullName evidence="2">Helix-turn-helix</fullName>
    </submittedName>
</protein>
<dbReference type="GO" id="GO:0003677">
    <property type="term" value="F:DNA binding"/>
    <property type="evidence" value="ECO:0007669"/>
    <property type="project" value="InterPro"/>
</dbReference>
<dbReference type="EMBL" id="FZOL01000017">
    <property type="protein sequence ID" value="SNS88039.1"/>
    <property type="molecule type" value="Genomic_DNA"/>
</dbReference>
<dbReference type="SMART" id="SM00530">
    <property type="entry name" value="HTH_XRE"/>
    <property type="match status" value="1"/>
</dbReference>
<keyword evidence="3" id="KW-1185">Reference proteome</keyword>
<dbReference type="Gene3D" id="1.10.260.40">
    <property type="entry name" value="lambda repressor-like DNA-binding domains"/>
    <property type="match status" value="1"/>
</dbReference>
<feature type="domain" description="HTH cro/C1-type" evidence="1">
    <location>
        <begin position="11"/>
        <end position="63"/>
    </location>
</feature>
<dbReference type="RefSeq" id="WP_042126877.1">
    <property type="nucleotide sequence ID" value="NZ_FZOL01000017.1"/>
</dbReference>
<evidence type="ECO:0000313" key="3">
    <source>
        <dbReference type="Proteomes" id="UP000198407"/>
    </source>
</evidence>
<dbReference type="InterPro" id="IPR001387">
    <property type="entry name" value="Cro/C1-type_HTH"/>
</dbReference>
<dbReference type="InterPro" id="IPR010982">
    <property type="entry name" value="Lambda_DNA-bd_dom_sf"/>
</dbReference>
<organism evidence="2 3">
    <name type="scientific">Pseudomonas japonica</name>
    <dbReference type="NCBI Taxonomy" id="256466"/>
    <lineage>
        <taxon>Bacteria</taxon>
        <taxon>Pseudomonadati</taxon>
        <taxon>Pseudomonadota</taxon>
        <taxon>Gammaproteobacteria</taxon>
        <taxon>Pseudomonadales</taxon>
        <taxon>Pseudomonadaceae</taxon>
        <taxon>Pseudomonas</taxon>
    </lineage>
</organism>
<dbReference type="SUPFAM" id="SSF47413">
    <property type="entry name" value="lambda repressor-like DNA-binding domains"/>
    <property type="match status" value="1"/>
</dbReference>
<dbReference type="PROSITE" id="PS50943">
    <property type="entry name" value="HTH_CROC1"/>
    <property type="match status" value="1"/>
</dbReference>
<gene>
    <name evidence="2" type="ORF">SAMN05444352_11791</name>
</gene>
<name>A0A239I3E5_9PSED</name>
<proteinExistence type="predicted"/>
<dbReference type="CDD" id="cd00093">
    <property type="entry name" value="HTH_XRE"/>
    <property type="match status" value="1"/>
</dbReference>
<dbReference type="Pfam" id="PF01381">
    <property type="entry name" value="HTH_3"/>
    <property type="match status" value="1"/>
</dbReference>
<dbReference type="STRING" id="1215104.GCA_000730585_01923"/>
<sequence length="92" mass="10329">MDVKQAFGIALRNARKRQKLTQEDFSIVSSRTYLSCLERGTKAVSLEKVVELTERLGIHPLALIVETFLVIDPGLDLEQLVDSVKSEMKKPS</sequence>
<reference evidence="3" key="1">
    <citation type="submission" date="2017-06" db="EMBL/GenBank/DDBJ databases">
        <authorList>
            <person name="Varghese N."/>
            <person name="Submissions S."/>
        </authorList>
    </citation>
    <scope>NUCLEOTIDE SEQUENCE [LARGE SCALE GENOMIC DNA]</scope>
    <source>
        <strain evidence="3">DSM 22348</strain>
    </source>
</reference>
<evidence type="ECO:0000259" key="1">
    <source>
        <dbReference type="PROSITE" id="PS50943"/>
    </source>
</evidence>
<accession>A0A239I3E5</accession>
<evidence type="ECO:0000313" key="2">
    <source>
        <dbReference type="EMBL" id="SNS88039.1"/>
    </source>
</evidence>
<dbReference type="AlphaFoldDB" id="A0A239I3E5"/>